<keyword evidence="10" id="KW-1185">Reference proteome</keyword>
<evidence type="ECO:0000259" key="8">
    <source>
        <dbReference type="Pfam" id="PF01757"/>
    </source>
</evidence>
<comment type="subcellular location">
    <subcellularLocation>
        <location evidence="1">Cell membrane</location>
        <topology evidence="1">Multi-pass membrane protein</topology>
    </subcellularLocation>
</comment>
<keyword evidence="9" id="KW-0808">Transferase</keyword>
<evidence type="ECO:0000256" key="6">
    <source>
        <dbReference type="ARBA" id="ARBA00023136"/>
    </source>
</evidence>
<evidence type="ECO:0000256" key="2">
    <source>
        <dbReference type="ARBA" id="ARBA00007400"/>
    </source>
</evidence>
<keyword evidence="9" id="KW-0012">Acyltransferase</keyword>
<feature type="transmembrane region" description="Helical" evidence="7">
    <location>
        <begin position="125"/>
        <end position="141"/>
    </location>
</feature>
<evidence type="ECO:0000313" key="9">
    <source>
        <dbReference type="EMBL" id="MDR8018321.1"/>
    </source>
</evidence>
<evidence type="ECO:0000256" key="4">
    <source>
        <dbReference type="ARBA" id="ARBA00022692"/>
    </source>
</evidence>
<feature type="transmembrane region" description="Helical" evidence="7">
    <location>
        <begin position="225"/>
        <end position="243"/>
    </location>
</feature>
<name>A0ABU2DPH1_9MICC</name>
<organism evidence="9 10">
    <name type="scientific">Nesterenkonia aerolata</name>
    <dbReference type="NCBI Taxonomy" id="3074079"/>
    <lineage>
        <taxon>Bacteria</taxon>
        <taxon>Bacillati</taxon>
        <taxon>Actinomycetota</taxon>
        <taxon>Actinomycetes</taxon>
        <taxon>Micrococcales</taxon>
        <taxon>Micrococcaceae</taxon>
        <taxon>Nesterenkonia</taxon>
    </lineage>
</organism>
<keyword evidence="5 7" id="KW-1133">Transmembrane helix</keyword>
<proteinExistence type="inferred from homology"/>
<feature type="domain" description="Acyltransferase 3" evidence="8">
    <location>
        <begin position="20"/>
        <end position="301"/>
    </location>
</feature>
<feature type="transmembrane region" description="Helical" evidence="7">
    <location>
        <begin position="195"/>
        <end position="213"/>
    </location>
</feature>
<feature type="transmembrane region" description="Helical" evidence="7">
    <location>
        <begin position="255"/>
        <end position="273"/>
    </location>
</feature>
<dbReference type="RefSeq" id="WP_310547298.1">
    <property type="nucleotide sequence ID" value="NZ_JAVKGR010000001.1"/>
</dbReference>
<dbReference type="EMBL" id="JAVKGR010000001">
    <property type="protein sequence ID" value="MDR8018321.1"/>
    <property type="molecule type" value="Genomic_DNA"/>
</dbReference>
<feature type="transmembrane region" description="Helical" evidence="7">
    <location>
        <begin position="24"/>
        <end position="42"/>
    </location>
</feature>
<comment type="caution">
    <text evidence="9">The sequence shown here is derived from an EMBL/GenBank/DDBJ whole genome shotgun (WGS) entry which is preliminary data.</text>
</comment>
<evidence type="ECO:0000256" key="3">
    <source>
        <dbReference type="ARBA" id="ARBA00022475"/>
    </source>
</evidence>
<protein>
    <submittedName>
        <fullName evidence="9">Acyltransferase</fullName>
        <ecNumber evidence="9">2.3.1.-</ecNumber>
    </submittedName>
</protein>
<feature type="transmembrane region" description="Helical" evidence="7">
    <location>
        <begin position="171"/>
        <end position="188"/>
    </location>
</feature>
<feature type="transmembrane region" description="Helical" evidence="7">
    <location>
        <begin position="91"/>
        <end position="110"/>
    </location>
</feature>
<dbReference type="GO" id="GO:0016746">
    <property type="term" value="F:acyltransferase activity"/>
    <property type="evidence" value="ECO:0007669"/>
    <property type="project" value="UniProtKB-KW"/>
</dbReference>
<dbReference type="PANTHER" id="PTHR40074:SF2">
    <property type="entry name" value="O-ACETYLTRANSFERASE WECH"/>
    <property type="match status" value="1"/>
</dbReference>
<keyword evidence="6 7" id="KW-0472">Membrane</keyword>
<gene>
    <name evidence="9" type="ORF">RIL96_01905</name>
</gene>
<sequence>MSSPVSPPSDAGAGSSRRMRWMDLLRGLAVVLVVIMHGATIPLSTDSGFREWVVVNQYLEPVRMPLLMFLSGMLLPRALRKTAGEYLWGKFAAIGWPALVWMVLYGVLIFRNGPFDAAYWATGDYLWFLLALLGCYLIALVTRKIHPGLTAAVMIATVSLTSLTILPDRILYYGTFFFLGAWLGRYVLAWSRTHPIVPLLLLGPAAVLSHLAVQDGSLRGGSWQAAAISVTCLAVVMWFAPKIPSNARTWFLEWMGRNSLVVYVTHFPILVVIHRTMDQLGADPLLHVSVTTLGGLAVTVGMVALRPWTPWLYASPRGDHRRAALSPRQ</sequence>
<evidence type="ECO:0000313" key="10">
    <source>
        <dbReference type="Proteomes" id="UP001251870"/>
    </source>
</evidence>
<reference evidence="9 10" key="1">
    <citation type="submission" date="2023-09" db="EMBL/GenBank/DDBJ databases">
        <title>Description of three actinobacteria isolated from air of manufacturing shop in a pharmaceutical factory.</title>
        <authorList>
            <person name="Zhang D.-F."/>
        </authorList>
    </citation>
    <scope>NUCLEOTIDE SEQUENCE [LARGE SCALE GENOMIC DNA]</scope>
    <source>
        <strain evidence="9 10">LY-0111</strain>
    </source>
</reference>
<dbReference type="EC" id="2.3.1.-" evidence="9"/>
<dbReference type="InterPro" id="IPR002656">
    <property type="entry name" value="Acyl_transf_3_dom"/>
</dbReference>
<dbReference type="Pfam" id="PF01757">
    <property type="entry name" value="Acyl_transf_3"/>
    <property type="match status" value="1"/>
</dbReference>
<evidence type="ECO:0000256" key="1">
    <source>
        <dbReference type="ARBA" id="ARBA00004651"/>
    </source>
</evidence>
<dbReference type="Proteomes" id="UP001251870">
    <property type="component" value="Unassembled WGS sequence"/>
</dbReference>
<evidence type="ECO:0000256" key="7">
    <source>
        <dbReference type="SAM" id="Phobius"/>
    </source>
</evidence>
<keyword evidence="4 7" id="KW-0812">Transmembrane</keyword>
<dbReference type="PANTHER" id="PTHR40074">
    <property type="entry name" value="O-ACETYLTRANSFERASE WECH"/>
    <property type="match status" value="1"/>
</dbReference>
<feature type="transmembrane region" description="Helical" evidence="7">
    <location>
        <begin position="148"/>
        <end position="165"/>
    </location>
</feature>
<evidence type="ECO:0000256" key="5">
    <source>
        <dbReference type="ARBA" id="ARBA00022989"/>
    </source>
</evidence>
<keyword evidence="3" id="KW-1003">Cell membrane</keyword>
<feature type="transmembrane region" description="Helical" evidence="7">
    <location>
        <begin position="285"/>
        <end position="305"/>
    </location>
</feature>
<comment type="similarity">
    <text evidence="2">Belongs to the acyltransferase 3 family.</text>
</comment>
<feature type="transmembrane region" description="Helical" evidence="7">
    <location>
        <begin position="62"/>
        <end position="79"/>
    </location>
</feature>
<accession>A0ABU2DPH1</accession>